<dbReference type="GO" id="GO:0043565">
    <property type="term" value="F:sequence-specific DNA binding"/>
    <property type="evidence" value="ECO:0007669"/>
    <property type="project" value="InterPro"/>
</dbReference>
<dbReference type="Proteomes" id="UP000293142">
    <property type="component" value="Unassembled WGS sequence"/>
</dbReference>
<dbReference type="PRINTS" id="PR00032">
    <property type="entry name" value="HTHARAC"/>
</dbReference>
<feature type="domain" description="HTH araC/xylS-type" evidence="4">
    <location>
        <begin position="134"/>
        <end position="232"/>
    </location>
</feature>
<dbReference type="PROSITE" id="PS00041">
    <property type="entry name" value="HTH_ARAC_FAMILY_1"/>
    <property type="match status" value="1"/>
</dbReference>
<protein>
    <submittedName>
        <fullName evidence="5">AraC family transcriptional regulator</fullName>
    </submittedName>
</protein>
<dbReference type="SMART" id="SM00342">
    <property type="entry name" value="HTH_ARAC"/>
    <property type="match status" value="1"/>
</dbReference>
<dbReference type="SUPFAM" id="SSF51215">
    <property type="entry name" value="Regulatory protein AraC"/>
    <property type="match status" value="1"/>
</dbReference>
<keyword evidence="3" id="KW-0804">Transcription</keyword>
<name>A0A4Q9DLM6_9BACL</name>
<dbReference type="OrthoDB" id="183331at2"/>
<keyword evidence="2" id="KW-0238">DNA-binding</keyword>
<keyword evidence="6" id="KW-1185">Reference proteome</keyword>
<evidence type="ECO:0000259" key="4">
    <source>
        <dbReference type="PROSITE" id="PS01124"/>
    </source>
</evidence>
<dbReference type="PANTHER" id="PTHR43280:SF2">
    <property type="entry name" value="HTH-TYPE TRANSCRIPTIONAL REGULATOR EXSA"/>
    <property type="match status" value="1"/>
</dbReference>
<evidence type="ECO:0000313" key="6">
    <source>
        <dbReference type="Proteomes" id="UP000293142"/>
    </source>
</evidence>
<dbReference type="Gene3D" id="1.10.10.60">
    <property type="entry name" value="Homeodomain-like"/>
    <property type="match status" value="1"/>
</dbReference>
<sequence>MDEHNHPYFQFIYVISGVLLFRIGGEEYSLKRGHLCIIPPGQYHSLGSLTGYYQMGINMQQKKDPRGMIALLEDYIQDFTVLELNELLEQLPALEKECKELTKLAKIKAANMLDTLVASCAEKAVNGTEVNFKNQLLTYLNKHLSMRVTLSEVAKELSVSQSHLERLVKKEFGCGVIELFNQLRIGKACSLLSNSTDSIETIAEHLGFYDTSHFSHYFKQKINMNPTQYRKHKNWTK</sequence>
<dbReference type="InterPro" id="IPR009057">
    <property type="entry name" value="Homeodomain-like_sf"/>
</dbReference>
<evidence type="ECO:0000256" key="2">
    <source>
        <dbReference type="ARBA" id="ARBA00023125"/>
    </source>
</evidence>
<dbReference type="AlphaFoldDB" id="A0A4Q9DLM6"/>
<dbReference type="PROSITE" id="PS01124">
    <property type="entry name" value="HTH_ARAC_FAMILY_2"/>
    <property type="match status" value="1"/>
</dbReference>
<dbReference type="Pfam" id="PF02311">
    <property type="entry name" value="AraC_binding"/>
    <property type="match status" value="1"/>
</dbReference>
<dbReference type="Pfam" id="PF12833">
    <property type="entry name" value="HTH_18"/>
    <property type="match status" value="1"/>
</dbReference>
<evidence type="ECO:0000256" key="3">
    <source>
        <dbReference type="ARBA" id="ARBA00023163"/>
    </source>
</evidence>
<evidence type="ECO:0000313" key="5">
    <source>
        <dbReference type="EMBL" id="TBL75330.1"/>
    </source>
</evidence>
<dbReference type="Gene3D" id="2.60.120.10">
    <property type="entry name" value="Jelly Rolls"/>
    <property type="match status" value="1"/>
</dbReference>
<evidence type="ECO:0000256" key="1">
    <source>
        <dbReference type="ARBA" id="ARBA00023015"/>
    </source>
</evidence>
<dbReference type="InterPro" id="IPR020449">
    <property type="entry name" value="Tscrpt_reg_AraC-type_HTH"/>
</dbReference>
<dbReference type="EMBL" id="SIRE01000017">
    <property type="protein sequence ID" value="TBL75330.1"/>
    <property type="molecule type" value="Genomic_DNA"/>
</dbReference>
<dbReference type="InterPro" id="IPR037923">
    <property type="entry name" value="HTH-like"/>
</dbReference>
<reference evidence="5 6" key="1">
    <citation type="submission" date="2019-02" db="EMBL/GenBank/DDBJ databases">
        <title>Paenibacillus sp. nov., isolated from surface-sterilized tissue of Thalictrum simplex L.</title>
        <authorList>
            <person name="Tuo L."/>
        </authorList>
    </citation>
    <scope>NUCLEOTIDE SEQUENCE [LARGE SCALE GENOMIC DNA]</scope>
    <source>
        <strain evidence="5 6">N2SHLJ1</strain>
    </source>
</reference>
<comment type="caution">
    <text evidence="5">The sequence shown here is derived from an EMBL/GenBank/DDBJ whole genome shotgun (WGS) entry which is preliminary data.</text>
</comment>
<dbReference type="InterPro" id="IPR018060">
    <property type="entry name" value="HTH_AraC"/>
</dbReference>
<proteinExistence type="predicted"/>
<dbReference type="InterPro" id="IPR018062">
    <property type="entry name" value="HTH_AraC-typ_CS"/>
</dbReference>
<organism evidence="5 6">
    <name type="scientific">Paenibacillus thalictri</name>
    <dbReference type="NCBI Taxonomy" id="2527873"/>
    <lineage>
        <taxon>Bacteria</taxon>
        <taxon>Bacillati</taxon>
        <taxon>Bacillota</taxon>
        <taxon>Bacilli</taxon>
        <taxon>Bacillales</taxon>
        <taxon>Paenibacillaceae</taxon>
        <taxon>Paenibacillus</taxon>
    </lineage>
</organism>
<gene>
    <name evidence="5" type="ORF">EYB31_23260</name>
</gene>
<keyword evidence="1" id="KW-0805">Transcription regulation</keyword>
<dbReference type="InterPro" id="IPR003313">
    <property type="entry name" value="AraC-bd"/>
</dbReference>
<dbReference type="PANTHER" id="PTHR43280">
    <property type="entry name" value="ARAC-FAMILY TRANSCRIPTIONAL REGULATOR"/>
    <property type="match status" value="1"/>
</dbReference>
<dbReference type="SUPFAM" id="SSF46689">
    <property type="entry name" value="Homeodomain-like"/>
    <property type="match status" value="1"/>
</dbReference>
<dbReference type="InterPro" id="IPR014710">
    <property type="entry name" value="RmlC-like_jellyroll"/>
</dbReference>
<dbReference type="GO" id="GO:0003700">
    <property type="term" value="F:DNA-binding transcription factor activity"/>
    <property type="evidence" value="ECO:0007669"/>
    <property type="project" value="InterPro"/>
</dbReference>
<accession>A0A4Q9DLM6</accession>